<comment type="cofactor">
    <cofactor evidence="15">
        <name>[2Fe-2S] cluster</name>
        <dbReference type="ChEBI" id="CHEBI:190135"/>
    </cofactor>
    <text evidence="15">Binds 1 [2Fe-2S] cluster. The cluster is coordinated with 3 cysteines and 1 arginine.</text>
</comment>
<reference evidence="17" key="1">
    <citation type="submission" date="2016-04" db="EMBL/GenBank/DDBJ databases">
        <authorList>
            <person name="Evans L.H."/>
            <person name="Alamgir A."/>
            <person name="Owens N."/>
            <person name="Weber N.D."/>
            <person name="Virtaneva K."/>
            <person name="Barbian K."/>
            <person name="Babar A."/>
            <person name="Rosenke K."/>
        </authorList>
    </citation>
    <scope>NUCLEOTIDE SEQUENCE</scope>
    <source>
        <strain evidence="17">86</strain>
    </source>
</reference>
<dbReference type="EMBL" id="FLUO01000001">
    <property type="protein sequence ID" value="SBW03978.1"/>
    <property type="molecule type" value="Genomic_DNA"/>
</dbReference>
<feature type="binding site" evidence="14 15">
    <location>
        <position position="140"/>
    </location>
    <ligand>
        <name>[2Fe-2S] cluster</name>
        <dbReference type="ChEBI" id="CHEBI:190135"/>
    </ligand>
</feature>
<keyword evidence="10 14" id="KW-0093">Biotin biosynthesis</keyword>
<dbReference type="InterPro" id="IPR007197">
    <property type="entry name" value="rSAM"/>
</dbReference>
<feature type="binding site" evidence="14 15">
    <location>
        <position position="68"/>
    </location>
    <ligand>
        <name>[4Fe-4S] cluster</name>
        <dbReference type="ChEBI" id="CHEBI:49883"/>
        <note>4Fe-4S-S-AdoMet</note>
    </ligand>
</feature>
<dbReference type="NCBIfam" id="TIGR00433">
    <property type="entry name" value="bioB"/>
    <property type="match status" value="1"/>
</dbReference>
<dbReference type="SFLD" id="SFLDG01060">
    <property type="entry name" value="BATS_domain_containing"/>
    <property type="match status" value="1"/>
</dbReference>
<evidence type="ECO:0000256" key="6">
    <source>
        <dbReference type="ARBA" id="ARBA00022679"/>
    </source>
</evidence>
<gene>
    <name evidence="14 17" type="primary">bioB</name>
    <name evidence="17" type="ORF">KL86APRO_11793</name>
</gene>
<comment type="catalytic activity">
    <reaction evidence="13 14">
        <text>(4R,5S)-dethiobiotin + (sulfur carrier)-SH + 2 reduced [2Fe-2S]-[ferredoxin] + 2 S-adenosyl-L-methionine = (sulfur carrier)-H + biotin + 2 5'-deoxyadenosine + 2 L-methionine + 2 oxidized [2Fe-2S]-[ferredoxin]</text>
        <dbReference type="Rhea" id="RHEA:22060"/>
        <dbReference type="Rhea" id="RHEA-COMP:10000"/>
        <dbReference type="Rhea" id="RHEA-COMP:10001"/>
        <dbReference type="Rhea" id="RHEA-COMP:14737"/>
        <dbReference type="Rhea" id="RHEA-COMP:14739"/>
        <dbReference type="ChEBI" id="CHEBI:17319"/>
        <dbReference type="ChEBI" id="CHEBI:29917"/>
        <dbReference type="ChEBI" id="CHEBI:33737"/>
        <dbReference type="ChEBI" id="CHEBI:33738"/>
        <dbReference type="ChEBI" id="CHEBI:57586"/>
        <dbReference type="ChEBI" id="CHEBI:57844"/>
        <dbReference type="ChEBI" id="CHEBI:59789"/>
        <dbReference type="ChEBI" id="CHEBI:64428"/>
        <dbReference type="ChEBI" id="CHEBI:149473"/>
        <dbReference type="EC" id="2.8.1.6"/>
    </reaction>
</comment>
<feature type="binding site" evidence="14 15">
    <location>
        <position position="200"/>
    </location>
    <ligand>
        <name>[2Fe-2S] cluster</name>
        <dbReference type="ChEBI" id="CHEBI:190135"/>
    </ligand>
</feature>
<evidence type="ECO:0000256" key="9">
    <source>
        <dbReference type="ARBA" id="ARBA00022723"/>
    </source>
</evidence>
<feature type="binding site" evidence="14 15">
    <location>
        <position position="108"/>
    </location>
    <ligand>
        <name>[2Fe-2S] cluster</name>
        <dbReference type="ChEBI" id="CHEBI:190135"/>
    </ligand>
</feature>
<dbReference type="PIRSF" id="PIRSF001619">
    <property type="entry name" value="Biotin_synth"/>
    <property type="match status" value="1"/>
</dbReference>
<evidence type="ECO:0000256" key="13">
    <source>
        <dbReference type="ARBA" id="ARBA00051157"/>
    </source>
</evidence>
<dbReference type="SFLD" id="SFLDG01278">
    <property type="entry name" value="biotin_synthase_like"/>
    <property type="match status" value="1"/>
</dbReference>
<name>A0A212JX78_9PROT</name>
<evidence type="ECO:0000256" key="8">
    <source>
        <dbReference type="ARBA" id="ARBA00022714"/>
    </source>
</evidence>
<dbReference type="InterPro" id="IPR013785">
    <property type="entry name" value="Aldolase_TIM"/>
</dbReference>
<evidence type="ECO:0000256" key="10">
    <source>
        <dbReference type="ARBA" id="ARBA00022756"/>
    </source>
</evidence>
<dbReference type="InterPro" id="IPR024177">
    <property type="entry name" value="Biotin_synthase"/>
</dbReference>
<comment type="similarity">
    <text evidence="2 14">Belongs to the radical SAM superfamily. Biotin synthase family.</text>
</comment>
<comment type="cofactor">
    <cofactor evidence="14 15">
        <name>[4Fe-4S] cluster</name>
        <dbReference type="ChEBI" id="CHEBI:49883"/>
    </cofactor>
    <text evidence="14 15">Binds 1 [4Fe-4S] cluster. The cluster is coordinated with 3 cysteines and an exchangeable S-adenosyl-L-methionine.</text>
</comment>
<dbReference type="SMART" id="SM00729">
    <property type="entry name" value="Elp3"/>
    <property type="match status" value="1"/>
</dbReference>
<evidence type="ECO:0000256" key="12">
    <source>
        <dbReference type="ARBA" id="ARBA00023014"/>
    </source>
</evidence>
<dbReference type="GO" id="GO:0051537">
    <property type="term" value="F:2 iron, 2 sulfur cluster binding"/>
    <property type="evidence" value="ECO:0007669"/>
    <property type="project" value="UniProtKB-KW"/>
</dbReference>
<keyword evidence="6 14" id="KW-0808">Transferase</keyword>
<dbReference type="SFLD" id="SFLDS00029">
    <property type="entry name" value="Radical_SAM"/>
    <property type="match status" value="1"/>
</dbReference>
<evidence type="ECO:0000256" key="11">
    <source>
        <dbReference type="ARBA" id="ARBA00023004"/>
    </source>
</evidence>
<dbReference type="InterPro" id="IPR006638">
    <property type="entry name" value="Elp3/MiaA/NifB-like_rSAM"/>
</dbReference>
<evidence type="ECO:0000256" key="3">
    <source>
        <dbReference type="ARBA" id="ARBA00011738"/>
    </source>
</evidence>
<dbReference type="GO" id="GO:0005506">
    <property type="term" value="F:iron ion binding"/>
    <property type="evidence" value="ECO:0007669"/>
    <property type="project" value="UniProtKB-UniRule"/>
</dbReference>
<dbReference type="Gene3D" id="3.20.20.70">
    <property type="entry name" value="Aldolase class I"/>
    <property type="match status" value="1"/>
</dbReference>
<feature type="binding site" evidence="14 15">
    <location>
        <position position="271"/>
    </location>
    <ligand>
        <name>[2Fe-2S] cluster</name>
        <dbReference type="ChEBI" id="CHEBI:190135"/>
    </ligand>
</feature>
<comment type="subunit">
    <text evidence="3 14">Homodimer.</text>
</comment>
<dbReference type="SMART" id="SM00876">
    <property type="entry name" value="BATS"/>
    <property type="match status" value="1"/>
</dbReference>
<dbReference type="SUPFAM" id="SSF102114">
    <property type="entry name" value="Radical SAM enzymes"/>
    <property type="match status" value="1"/>
</dbReference>
<keyword evidence="7 14" id="KW-0949">S-adenosyl-L-methionine</keyword>
<accession>A0A212JX78</accession>
<dbReference type="GO" id="GO:0009102">
    <property type="term" value="P:biotin biosynthetic process"/>
    <property type="evidence" value="ECO:0007669"/>
    <property type="project" value="UniProtKB-UniRule"/>
</dbReference>
<dbReference type="Pfam" id="PF06968">
    <property type="entry name" value="BATS"/>
    <property type="match status" value="1"/>
</dbReference>
<dbReference type="AlphaFoldDB" id="A0A212JX78"/>
<dbReference type="UniPathway" id="UPA00078">
    <property type="reaction ID" value="UER00162"/>
</dbReference>
<feature type="domain" description="Radical SAM core" evidence="16">
    <location>
        <begin position="47"/>
        <end position="267"/>
    </location>
</feature>
<dbReference type="EC" id="2.8.1.6" evidence="4 14"/>
<evidence type="ECO:0000313" key="17">
    <source>
        <dbReference type="EMBL" id="SBW03978.1"/>
    </source>
</evidence>
<proteinExistence type="inferred from homology"/>
<dbReference type="Pfam" id="PF04055">
    <property type="entry name" value="Radical_SAM"/>
    <property type="match status" value="1"/>
</dbReference>
<evidence type="ECO:0000256" key="14">
    <source>
        <dbReference type="HAMAP-Rule" id="MF_01694"/>
    </source>
</evidence>
<dbReference type="InterPro" id="IPR058240">
    <property type="entry name" value="rSAM_sf"/>
</dbReference>
<keyword evidence="12 14" id="KW-0411">Iron-sulfur</keyword>
<keyword evidence="8 14" id="KW-0001">2Fe-2S</keyword>
<dbReference type="InterPro" id="IPR010722">
    <property type="entry name" value="BATS_dom"/>
</dbReference>
<dbReference type="PANTHER" id="PTHR22976">
    <property type="entry name" value="BIOTIN SYNTHASE"/>
    <property type="match status" value="1"/>
</dbReference>
<comment type="function">
    <text evidence="14">Catalyzes the conversion of dethiobiotin (DTB) to biotin by the insertion of a sulfur atom into dethiobiotin via a radical-based mechanism.</text>
</comment>
<dbReference type="GO" id="GO:0051539">
    <property type="term" value="F:4 iron, 4 sulfur cluster binding"/>
    <property type="evidence" value="ECO:0007669"/>
    <property type="project" value="UniProtKB-KW"/>
</dbReference>
<comment type="pathway">
    <text evidence="1 14">Cofactor biosynthesis; biotin biosynthesis; biotin from 7,8-diaminononanoate: step 2/2.</text>
</comment>
<protein>
    <recommendedName>
        <fullName evidence="4 14">Biotin synthase</fullName>
        <ecNumber evidence="4 14">2.8.1.6</ecNumber>
    </recommendedName>
</protein>
<dbReference type="FunFam" id="3.20.20.70:FF:000026">
    <property type="entry name" value="Biotin synthase"/>
    <property type="match status" value="1"/>
</dbReference>
<evidence type="ECO:0000256" key="15">
    <source>
        <dbReference type="PIRSR" id="PIRSR001619-1"/>
    </source>
</evidence>
<evidence type="ECO:0000256" key="1">
    <source>
        <dbReference type="ARBA" id="ARBA00004942"/>
    </source>
</evidence>
<comment type="cofactor">
    <cofactor evidence="14">
        <name>[2Fe-2S] cluster</name>
        <dbReference type="ChEBI" id="CHEBI:190135"/>
    </cofactor>
    <text evidence="14">Binds 1 [2Fe-2S] cluster. The cluster is coordinated with 3 cysteines and 1 arginine.</text>
</comment>
<evidence type="ECO:0000256" key="2">
    <source>
        <dbReference type="ARBA" id="ARBA00010765"/>
    </source>
</evidence>
<keyword evidence="5 14" id="KW-0004">4Fe-4S</keyword>
<evidence type="ECO:0000256" key="5">
    <source>
        <dbReference type="ARBA" id="ARBA00022485"/>
    </source>
</evidence>
<dbReference type="PROSITE" id="PS51918">
    <property type="entry name" value="RADICAL_SAM"/>
    <property type="match status" value="1"/>
</dbReference>
<evidence type="ECO:0000259" key="16">
    <source>
        <dbReference type="PROSITE" id="PS51918"/>
    </source>
</evidence>
<evidence type="ECO:0000256" key="7">
    <source>
        <dbReference type="ARBA" id="ARBA00022691"/>
    </source>
</evidence>
<keyword evidence="11 14" id="KW-0408">Iron</keyword>
<organism evidence="17">
    <name type="scientific">uncultured Alphaproteobacteria bacterium</name>
    <dbReference type="NCBI Taxonomy" id="91750"/>
    <lineage>
        <taxon>Bacteria</taxon>
        <taxon>Pseudomonadati</taxon>
        <taxon>Pseudomonadota</taxon>
        <taxon>Alphaproteobacteria</taxon>
        <taxon>environmental samples</taxon>
    </lineage>
</organism>
<feature type="binding site" evidence="14 15">
    <location>
        <position position="71"/>
    </location>
    <ligand>
        <name>[4Fe-4S] cluster</name>
        <dbReference type="ChEBI" id="CHEBI:49883"/>
        <note>4Fe-4S-S-AdoMet</note>
    </ligand>
</feature>
<dbReference type="CDD" id="cd01335">
    <property type="entry name" value="Radical_SAM"/>
    <property type="match status" value="1"/>
</dbReference>
<keyword evidence="9 14" id="KW-0479">Metal-binding</keyword>
<dbReference type="InterPro" id="IPR002684">
    <property type="entry name" value="Biotin_synth/BioAB"/>
</dbReference>
<dbReference type="PANTHER" id="PTHR22976:SF2">
    <property type="entry name" value="BIOTIN SYNTHASE, MITOCHONDRIAL"/>
    <property type="match status" value="1"/>
</dbReference>
<dbReference type="GO" id="GO:0004076">
    <property type="term" value="F:biotin synthase activity"/>
    <property type="evidence" value="ECO:0007669"/>
    <property type="project" value="UniProtKB-UniRule"/>
</dbReference>
<feature type="binding site" evidence="14 15">
    <location>
        <position position="64"/>
    </location>
    <ligand>
        <name>[4Fe-4S] cluster</name>
        <dbReference type="ChEBI" id="CHEBI:49883"/>
        <note>4Fe-4S-S-AdoMet</note>
    </ligand>
</feature>
<evidence type="ECO:0000256" key="4">
    <source>
        <dbReference type="ARBA" id="ARBA00012236"/>
    </source>
</evidence>
<sequence length="335" mass="37033">MNYDAIADQAIAKQPLDREQALRVLGAADAETMDVLAAAYRVRRHYRGNRVHVQLLSNVKSGLCGEDCHYCSQSRVSQAPIEKYALWQADKARSEAKRATAMDAKRYCMALSGGQPTDREIDRLADMIREIKSETPIEMCLSIGFLSLEQAKKLKAAGLDRINHNLNTSARHYAKICTTHTYADRVKNLMTAKEAGLGICSGGIIGQGEDDDDIFDMFDALRAIEPLSIPLNFLIPVKGTPFADLDTKLTPNRCLRALSLLRFMHPDVDIRVAGGREHHLRQLQPLSLYAANSIFVEGYLTTGGQETPAAIQMIHDLGFELELESASEDSLDAAE</sequence>
<dbReference type="HAMAP" id="MF_01694">
    <property type="entry name" value="BioB"/>
    <property type="match status" value="1"/>
</dbReference>